<evidence type="ECO:0000313" key="1">
    <source>
        <dbReference type="EMBL" id="MFB2836540.1"/>
    </source>
</evidence>
<dbReference type="EMBL" id="JBHFNT010000158">
    <property type="protein sequence ID" value="MFB2836540.1"/>
    <property type="molecule type" value="Genomic_DNA"/>
</dbReference>
<accession>A0ABV4WN86</accession>
<protein>
    <recommendedName>
        <fullName evidence="3">ASCH domain-containing protein</fullName>
    </recommendedName>
</protein>
<proteinExistence type="predicted"/>
<comment type="caution">
    <text evidence="1">The sequence shown here is derived from an EMBL/GenBank/DDBJ whole genome shotgun (WGS) entry which is preliminary data.</text>
</comment>
<organism evidence="1 2">
    <name type="scientific">Floridaenema evergladense BLCC-F167</name>
    <dbReference type="NCBI Taxonomy" id="3153639"/>
    <lineage>
        <taxon>Bacteria</taxon>
        <taxon>Bacillati</taxon>
        <taxon>Cyanobacteriota</taxon>
        <taxon>Cyanophyceae</taxon>
        <taxon>Oscillatoriophycideae</taxon>
        <taxon>Aerosakkonematales</taxon>
        <taxon>Aerosakkonemataceae</taxon>
        <taxon>Floridanema</taxon>
        <taxon>Floridanema evergladense</taxon>
    </lineage>
</organism>
<name>A0ABV4WN86_9CYAN</name>
<dbReference type="SUPFAM" id="SSF88697">
    <property type="entry name" value="PUA domain-like"/>
    <property type="match status" value="1"/>
</dbReference>
<dbReference type="InterPro" id="IPR015947">
    <property type="entry name" value="PUA-like_sf"/>
</dbReference>
<sequence length="172" mass="19747">MPLVDELLLAVQGDPFWESYLKQLKTPYEATFTLHLAILVEPYLQFILEGKKTVESRFSSRRFAPYNRVDKGDVVLLKQSSGPIVGVCQVAQAWFYHLEPESWLTIKKNFAAAICAQDPDFWKQRETASFATLMRIENVKSISPIKFTKRDRRGWVVLHESSGQLQLDLGNL</sequence>
<reference evidence="1 2" key="1">
    <citation type="submission" date="2024-09" db="EMBL/GenBank/DDBJ databases">
        <title>Floridaenema gen nov. (Aerosakkonemataceae, Aerosakkonematales ord. nov., Cyanobacteria) from benthic tropical and subtropical fresh waters, with the description of four new species.</title>
        <authorList>
            <person name="Moretto J.A."/>
            <person name="Berthold D.E."/>
            <person name="Lefler F.W."/>
            <person name="Huang I.-S."/>
            <person name="Laughinghouse H. IV."/>
        </authorList>
    </citation>
    <scope>NUCLEOTIDE SEQUENCE [LARGE SCALE GENOMIC DNA]</scope>
    <source>
        <strain evidence="1 2">BLCC-F167</strain>
    </source>
</reference>
<evidence type="ECO:0000313" key="2">
    <source>
        <dbReference type="Proteomes" id="UP001576780"/>
    </source>
</evidence>
<dbReference type="RefSeq" id="WP_084555285.1">
    <property type="nucleotide sequence ID" value="NZ_JBHFNT010000158.1"/>
</dbReference>
<gene>
    <name evidence="1" type="ORF">ACE1CA_18565</name>
</gene>
<evidence type="ECO:0008006" key="3">
    <source>
        <dbReference type="Google" id="ProtNLM"/>
    </source>
</evidence>
<keyword evidence="2" id="KW-1185">Reference proteome</keyword>
<dbReference type="Proteomes" id="UP001576780">
    <property type="component" value="Unassembled WGS sequence"/>
</dbReference>